<organism evidence="2 3">
    <name type="scientific">Bradyrhizobium guangzhouense</name>
    <dbReference type="NCBI Taxonomy" id="1325095"/>
    <lineage>
        <taxon>Bacteria</taxon>
        <taxon>Pseudomonadati</taxon>
        <taxon>Pseudomonadota</taxon>
        <taxon>Alphaproteobacteria</taxon>
        <taxon>Hyphomicrobiales</taxon>
        <taxon>Nitrobacteraceae</taxon>
        <taxon>Bradyrhizobium</taxon>
    </lineage>
</organism>
<feature type="signal peptide" evidence="1">
    <location>
        <begin position="1"/>
        <end position="22"/>
    </location>
</feature>
<feature type="chain" id="PRO_5046524216" evidence="1">
    <location>
        <begin position="23"/>
        <end position="263"/>
    </location>
</feature>
<gene>
    <name evidence="2" type="ORF">EAS56_23355</name>
</gene>
<dbReference type="RefSeq" id="WP_128953778.1">
    <property type="nucleotide sequence ID" value="NZ_CP030053.1"/>
</dbReference>
<comment type="caution">
    <text evidence="2">The sequence shown here is derived from an EMBL/GenBank/DDBJ whole genome shotgun (WGS) entry which is preliminary data.</text>
</comment>
<evidence type="ECO:0000256" key="1">
    <source>
        <dbReference type="SAM" id="SignalP"/>
    </source>
</evidence>
<evidence type="ECO:0000313" key="3">
    <source>
        <dbReference type="Proteomes" id="UP000290401"/>
    </source>
</evidence>
<dbReference type="EMBL" id="RDQZ01000021">
    <property type="protein sequence ID" value="RXH10211.1"/>
    <property type="molecule type" value="Genomic_DNA"/>
</dbReference>
<dbReference type="Proteomes" id="UP000290401">
    <property type="component" value="Unassembled WGS sequence"/>
</dbReference>
<name>A0ABY0E4G2_9BRAD</name>
<sequence>MRIAIAAAAALMWMFAATSGRAASFDPHGNLWVSCHPGYLTGHEFKGGTHIYRFKGQCEFGGKTWVSNQPYSIEGTWDGERAKEKVDFPGNGGITSVTLCTNFSTQGVQLVDPWLDFALCSTISRNRSVSSGASAAFLLLLDQWAAPDPQSAAFLSVFQRQSLAQELPKVRSIVRQAKVVYPPDGYVAKFGEKVSFHVIADPADQLRLIASSPLTIFALTASKQQGNDVYLLYQLLTPGEQFYQFGSPFINPSPVRKLIVGNP</sequence>
<reference evidence="2 3" key="1">
    <citation type="submission" date="2018-10" db="EMBL/GenBank/DDBJ databases">
        <title>Bradyrhizobium sp. nov., effective nodules isolated from peanut in China.</title>
        <authorList>
            <person name="Li Y."/>
        </authorList>
    </citation>
    <scope>NUCLEOTIDE SEQUENCE [LARGE SCALE GENOMIC DNA]</scope>
    <source>
        <strain evidence="2 3">CCBAU 53426</strain>
    </source>
</reference>
<accession>A0ABY0E4G2</accession>
<protein>
    <submittedName>
        <fullName evidence="2">Uncharacterized protein</fullName>
    </submittedName>
</protein>
<keyword evidence="1" id="KW-0732">Signal</keyword>
<evidence type="ECO:0000313" key="2">
    <source>
        <dbReference type="EMBL" id="RXH10211.1"/>
    </source>
</evidence>
<proteinExistence type="predicted"/>
<keyword evidence="3" id="KW-1185">Reference proteome</keyword>